<dbReference type="Pfam" id="PF01520">
    <property type="entry name" value="Amidase_3"/>
    <property type="match status" value="1"/>
</dbReference>
<dbReference type="EMBL" id="DRLI01000105">
    <property type="protein sequence ID" value="HHM01909.1"/>
    <property type="molecule type" value="Genomic_DNA"/>
</dbReference>
<dbReference type="Pfam" id="PF07833">
    <property type="entry name" value="Cu_amine_oxidN1"/>
    <property type="match status" value="1"/>
</dbReference>
<name>A0A7V5VEF8_CALAY</name>
<dbReference type="SMART" id="SM00646">
    <property type="entry name" value="Ami_3"/>
    <property type="match status" value="1"/>
</dbReference>
<evidence type="ECO:0000313" key="5">
    <source>
        <dbReference type="EMBL" id="HHM01909.1"/>
    </source>
</evidence>
<dbReference type="SUPFAM" id="SSF53187">
    <property type="entry name" value="Zn-dependent exopeptidases"/>
    <property type="match status" value="1"/>
</dbReference>
<dbReference type="Gene3D" id="3.40.630.40">
    <property type="entry name" value="Zn-dependent exopeptidases"/>
    <property type="match status" value="1"/>
</dbReference>
<dbReference type="SUPFAM" id="SSF55383">
    <property type="entry name" value="Copper amine oxidase, domain N"/>
    <property type="match status" value="1"/>
</dbReference>
<dbReference type="PANTHER" id="PTHR30404:SF0">
    <property type="entry name" value="N-ACETYLMURAMOYL-L-ALANINE AMIDASE AMIC"/>
    <property type="match status" value="1"/>
</dbReference>
<evidence type="ECO:0000256" key="1">
    <source>
        <dbReference type="ARBA" id="ARBA00001561"/>
    </source>
</evidence>
<dbReference type="InterPro" id="IPR012854">
    <property type="entry name" value="Cu_amine_oxidase-like_N"/>
</dbReference>
<evidence type="ECO:0000256" key="3">
    <source>
        <dbReference type="ARBA" id="ARBA00022801"/>
    </source>
</evidence>
<feature type="domain" description="MurNAc-LAA" evidence="4">
    <location>
        <begin position="350"/>
        <end position="508"/>
    </location>
</feature>
<comment type="caution">
    <text evidence="5">The sequence shown here is derived from an EMBL/GenBank/DDBJ whole genome shotgun (WGS) entry which is preliminary data.</text>
</comment>
<gene>
    <name evidence="5" type="ORF">ENJ15_02780</name>
</gene>
<dbReference type="EC" id="3.5.1.28" evidence="2"/>
<accession>A0A7V5VEF8</accession>
<keyword evidence="3" id="KW-0378">Hydrolase</keyword>
<dbReference type="InterPro" id="IPR036582">
    <property type="entry name" value="Mao_N_sf"/>
</dbReference>
<evidence type="ECO:0000259" key="4">
    <source>
        <dbReference type="SMART" id="SM00646"/>
    </source>
</evidence>
<dbReference type="GO" id="GO:0009253">
    <property type="term" value="P:peptidoglycan catabolic process"/>
    <property type="evidence" value="ECO:0007669"/>
    <property type="project" value="InterPro"/>
</dbReference>
<dbReference type="InterPro" id="IPR050695">
    <property type="entry name" value="N-acetylmuramoyl_amidase_3"/>
</dbReference>
<dbReference type="AlphaFoldDB" id="A0A7V5VEF8"/>
<sequence>MTKLRQAITVPIALVFILLSAIVLLSLNASTLAHDRPEIILRGEKGSFSDQKITVEENNGSLYIPLDIFSDKTGYGIYTNEQRQKCVLYLGPDKATFTADNNFVILNEQVVQTPYLPLWKENTLWLPVELLPFLFDENTARQISYNPQTKVLSIHKAHDANVSRINISAKENGTVITLKVSEEFTKKDITLKVANGWFHIDILGGKVPDNLAEKTTPNGLISKVKIIPLEQVVSLAFKLKKRIIDKELILNPEEHEITVNLRTSEKVKNQARNEEILEKQKREWLIDTIVIDPGHGGKDPGALGKGGIKEKDIALGVGLKLGQIIKKNFPDIKVVYTRNRDVFIPLWRRTQFANEKKGKIFISLHCNSNPNSRAKGFETYFLSADQDKNKEAQKVVLKENASIQFEEAHDQQRYKGVNFILATMAQSAFIRQSQYLASVVQNSLSKKMKPLGLHSRGVRQGRFWVMVGATMPNILVEMGFVSNRYEASLLSKRSTQQKIAQAIFEGIRKYKKDIEAAI</sequence>
<dbReference type="GO" id="GO:0008745">
    <property type="term" value="F:N-acetylmuramoyl-L-alanine amidase activity"/>
    <property type="evidence" value="ECO:0007669"/>
    <property type="project" value="UniProtKB-EC"/>
</dbReference>
<organism evidence="5">
    <name type="scientific">Caldithrix abyssi</name>
    <dbReference type="NCBI Taxonomy" id="187145"/>
    <lineage>
        <taxon>Bacteria</taxon>
        <taxon>Pseudomonadati</taxon>
        <taxon>Calditrichota</taxon>
        <taxon>Calditrichia</taxon>
        <taxon>Calditrichales</taxon>
        <taxon>Calditrichaceae</taxon>
        <taxon>Caldithrix</taxon>
    </lineage>
</organism>
<dbReference type="GO" id="GO:0030288">
    <property type="term" value="C:outer membrane-bounded periplasmic space"/>
    <property type="evidence" value="ECO:0007669"/>
    <property type="project" value="TreeGrafter"/>
</dbReference>
<dbReference type="InterPro" id="IPR002508">
    <property type="entry name" value="MurNAc-LAA_cat"/>
</dbReference>
<dbReference type="PANTHER" id="PTHR30404">
    <property type="entry name" value="N-ACETYLMURAMOYL-L-ALANINE AMIDASE"/>
    <property type="match status" value="1"/>
</dbReference>
<dbReference type="Proteomes" id="UP000885771">
    <property type="component" value="Unassembled WGS sequence"/>
</dbReference>
<reference evidence="5" key="1">
    <citation type="journal article" date="2020" name="mSystems">
        <title>Genome- and Community-Level Interaction Insights into Carbon Utilization and Element Cycling Functions of Hydrothermarchaeota in Hydrothermal Sediment.</title>
        <authorList>
            <person name="Zhou Z."/>
            <person name="Liu Y."/>
            <person name="Xu W."/>
            <person name="Pan J."/>
            <person name="Luo Z.H."/>
            <person name="Li M."/>
        </authorList>
    </citation>
    <scope>NUCLEOTIDE SEQUENCE [LARGE SCALE GENOMIC DNA]</scope>
    <source>
        <strain evidence="5">HyVt-460</strain>
    </source>
</reference>
<proteinExistence type="predicted"/>
<protein>
    <recommendedName>
        <fullName evidence="2">N-acetylmuramoyl-L-alanine amidase</fullName>
        <ecNumber evidence="2">3.5.1.28</ecNumber>
    </recommendedName>
</protein>
<evidence type="ECO:0000256" key="2">
    <source>
        <dbReference type="ARBA" id="ARBA00011901"/>
    </source>
</evidence>
<dbReference type="CDD" id="cd02696">
    <property type="entry name" value="MurNAc-LAA"/>
    <property type="match status" value="1"/>
</dbReference>
<comment type="catalytic activity">
    <reaction evidence="1">
        <text>Hydrolyzes the link between N-acetylmuramoyl residues and L-amino acid residues in certain cell-wall glycopeptides.</text>
        <dbReference type="EC" id="3.5.1.28"/>
    </reaction>
</comment>
<dbReference type="FunFam" id="3.40.630.40:FF:000005">
    <property type="entry name" value="N-acetylmuramoyl-L-alanine amidase (AmiA)"/>
    <property type="match status" value="1"/>
</dbReference>